<comment type="catalytic activity">
    <reaction evidence="8">
        <text>L-seryl-[protein] + ATP = O-phospho-L-seryl-[protein] + ADP + H(+)</text>
        <dbReference type="Rhea" id="RHEA:17989"/>
        <dbReference type="Rhea" id="RHEA-COMP:9863"/>
        <dbReference type="Rhea" id="RHEA-COMP:11604"/>
        <dbReference type="ChEBI" id="CHEBI:15378"/>
        <dbReference type="ChEBI" id="CHEBI:29999"/>
        <dbReference type="ChEBI" id="CHEBI:30616"/>
        <dbReference type="ChEBI" id="CHEBI:83421"/>
        <dbReference type="ChEBI" id="CHEBI:456216"/>
        <dbReference type="EC" id="2.7.11.1"/>
    </reaction>
</comment>
<evidence type="ECO:0000256" key="2">
    <source>
        <dbReference type="ARBA" id="ARBA00022527"/>
    </source>
</evidence>
<proteinExistence type="predicted"/>
<dbReference type="Proteomes" id="UP000078237">
    <property type="component" value="Unassembled WGS sequence"/>
</dbReference>
<keyword evidence="5 12" id="KW-0418">Kinase</keyword>
<comment type="caution">
    <text evidence="12">The sequence shown here is derived from an EMBL/GenBank/DDBJ whole genome shotgun (WGS) entry which is preliminary data.</text>
</comment>
<dbReference type="SMART" id="SM00220">
    <property type="entry name" value="S_TKc"/>
    <property type="match status" value="1"/>
</dbReference>
<keyword evidence="4 9" id="KW-0547">Nucleotide-binding</keyword>
<evidence type="ECO:0000256" key="1">
    <source>
        <dbReference type="ARBA" id="ARBA00012513"/>
    </source>
</evidence>
<dbReference type="GO" id="GO:0005634">
    <property type="term" value="C:nucleus"/>
    <property type="evidence" value="ECO:0007669"/>
    <property type="project" value="TreeGrafter"/>
</dbReference>
<dbReference type="InterPro" id="IPR017441">
    <property type="entry name" value="Protein_kinase_ATP_BS"/>
</dbReference>
<dbReference type="SUPFAM" id="SSF56112">
    <property type="entry name" value="Protein kinase-like (PK-like)"/>
    <property type="match status" value="1"/>
</dbReference>
<evidence type="ECO:0000256" key="5">
    <source>
        <dbReference type="ARBA" id="ARBA00022777"/>
    </source>
</evidence>
<keyword evidence="2" id="KW-0723">Serine/threonine-protein kinase</keyword>
<keyword evidence="3" id="KW-0808">Transferase</keyword>
<reference evidence="13" key="1">
    <citation type="submission" date="2015-06" db="EMBL/GenBank/DDBJ databases">
        <authorList>
            <person name="van de Sande W.W.J."/>
        </authorList>
    </citation>
    <scope>NUCLEOTIDE SEQUENCE [LARGE SCALE GENOMIC DNA]</scope>
    <source>
        <strain evidence="13">mm55</strain>
    </source>
</reference>
<dbReference type="VEuPathDB" id="FungiDB:MMYC01_209328"/>
<dbReference type="EC" id="2.7.11.1" evidence="1"/>
<reference evidence="12 13" key="3">
    <citation type="submission" date="2016-01" db="EMBL/GenBank/DDBJ databases">
        <title>Madurella mycetomatis genome sequencing.</title>
        <authorList>
            <person name="Van De Sande W."/>
        </authorList>
    </citation>
    <scope>NUCLEOTIDE SEQUENCE [LARGE SCALE GENOMIC DNA]</scope>
    <source>
        <strain evidence="13">mm55</strain>
        <strain evidence="12">Mm55</strain>
    </source>
</reference>
<evidence type="ECO:0000256" key="4">
    <source>
        <dbReference type="ARBA" id="ARBA00022741"/>
    </source>
</evidence>
<dbReference type="Pfam" id="PF00069">
    <property type="entry name" value="Pkinase"/>
    <property type="match status" value="1"/>
</dbReference>
<dbReference type="EMBL" id="LCTW02000349">
    <property type="protein sequence ID" value="KXX74462.1"/>
    <property type="molecule type" value="Genomic_DNA"/>
</dbReference>
<dbReference type="PANTHER" id="PTHR47634">
    <property type="entry name" value="PROTEIN KINASE DOMAIN-CONTAINING PROTEIN-RELATED"/>
    <property type="match status" value="1"/>
</dbReference>
<dbReference type="VEuPathDB" id="FungiDB:MMYC01_204465"/>
<dbReference type="AlphaFoldDB" id="A0A175W7F6"/>
<dbReference type="InterPro" id="IPR051334">
    <property type="entry name" value="SRPK"/>
</dbReference>
<dbReference type="Gene3D" id="1.10.510.10">
    <property type="entry name" value="Transferase(Phosphotransferase) domain 1"/>
    <property type="match status" value="2"/>
</dbReference>
<evidence type="ECO:0000313" key="13">
    <source>
        <dbReference type="Proteomes" id="UP000078237"/>
    </source>
</evidence>
<sequence>MSHHEASPSPEEDDVEFRSNGLRLELAPFGLENIIEYERGGYHPVHLGDILDSCGRYRVLHKLGHGGYGTVWLCRNLISTERTQYVALKIIRADASEKDCPELLLSRLQFAVQEDKHADWSRFICFPLDQFKIEGPNGTHLCFVYPLLGPRVSYGAFRGSDNLDKILRDVCHKTAKAIAFLHTQGLCHGEPPEDLGIPGPYRSPGLILESAAGFPSDLWALGCTLFEIRTGRKLFSSFDDDDDEYLDGMSQILGELPEPWRSAASERVKNVYEEARDANAPDVGIQEAGKDQPSVSIIRGLVHLSVAQGACSLLDMLNPGLWYIDGPPRSGDFHRDIGTEEKQLFADLVGKLLSYRPEDRMDAKGALNHEWFKF</sequence>
<feature type="domain" description="Protein kinase" evidence="10">
    <location>
        <begin position="57"/>
        <end position="372"/>
    </location>
</feature>
<keyword evidence="6 9" id="KW-0067">ATP-binding</keyword>
<protein>
    <recommendedName>
        <fullName evidence="1">non-specific serine/threonine protein kinase</fullName>
        <ecNumber evidence="1">2.7.11.1</ecNumber>
    </recommendedName>
</protein>
<dbReference type="GO" id="GO:0005524">
    <property type="term" value="F:ATP binding"/>
    <property type="evidence" value="ECO:0007669"/>
    <property type="project" value="UniProtKB-UniRule"/>
</dbReference>
<dbReference type="InterPro" id="IPR000719">
    <property type="entry name" value="Prot_kinase_dom"/>
</dbReference>
<feature type="binding site" evidence="9">
    <location>
        <position position="89"/>
    </location>
    <ligand>
        <name>ATP</name>
        <dbReference type="ChEBI" id="CHEBI:30616"/>
    </ligand>
</feature>
<evidence type="ECO:0000256" key="3">
    <source>
        <dbReference type="ARBA" id="ARBA00022679"/>
    </source>
</evidence>
<dbReference type="GO" id="GO:0050684">
    <property type="term" value="P:regulation of mRNA processing"/>
    <property type="evidence" value="ECO:0007669"/>
    <property type="project" value="TreeGrafter"/>
</dbReference>
<accession>A0A175W7F6</accession>
<dbReference type="EMBL" id="LCTW02000083">
    <property type="protein sequence ID" value="KXX79567.1"/>
    <property type="molecule type" value="Genomic_DNA"/>
</dbReference>
<dbReference type="InterPro" id="IPR011009">
    <property type="entry name" value="Kinase-like_dom_sf"/>
</dbReference>
<evidence type="ECO:0000256" key="7">
    <source>
        <dbReference type="ARBA" id="ARBA00047899"/>
    </source>
</evidence>
<dbReference type="PROSITE" id="PS50011">
    <property type="entry name" value="PROTEIN_KINASE_DOM"/>
    <property type="match status" value="1"/>
</dbReference>
<evidence type="ECO:0000313" key="12">
    <source>
        <dbReference type="EMBL" id="KXX79567.1"/>
    </source>
</evidence>
<evidence type="ECO:0000256" key="8">
    <source>
        <dbReference type="ARBA" id="ARBA00048679"/>
    </source>
</evidence>
<dbReference type="Gene3D" id="3.30.200.20">
    <property type="entry name" value="Phosphorylase Kinase, domain 1"/>
    <property type="match status" value="1"/>
</dbReference>
<keyword evidence="13" id="KW-1185">Reference proteome</keyword>
<reference evidence="12" key="2">
    <citation type="submission" date="2015-06" db="EMBL/GenBank/DDBJ databases">
        <authorList>
            <person name="Hoefler B.C."/>
            <person name="Straight P.D."/>
        </authorList>
    </citation>
    <scope>NUCLEOTIDE SEQUENCE [LARGE SCALE GENOMIC DNA]</scope>
    <source>
        <strain evidence="12">Mm55</strain>
    </source>
</reference>
<evidence type="ECO:0000256" key="9">
    <source>
        <dbReference type="PROSITE-ProRule" id="PRU10141"/>
    </source>
</evidence>
<comment type="catalytic activity">
    <reaction evidence="7">
        <text>L-threonyl-[protein] + ATP = O-phospho-L-threonyl-[protein] + ADP + H(+)</text>
        <dbReference type="Rhea" id="RHEA:46608"/>
        <dbReference type="Rhea" id="RHEA-COMP:11060"/>
        <dbReference type="Rhea" id="RHEA-COMP:11605"/>
        <dbReference type="ChEBI" id="CHEBI:15378"/>
        <dbReference type="ChEBI" id="CHEBI:30013"/>
        <dbReference type="ChEBI" id="CHEBI:30616"/>
        <dbReference type="ChEBI" id="CHEBI:61977"/>
        <dbReference type="ChEBI" id="CHEBI:456216"/>
        <dbReference type="EC" id="2.7.11.1"/>
    </reaction>
</comment>
<evidence type="ECO:0000259" key="10">
    <source>
        <dbReference type="PROSITE" id="PS50011"/>
    </source>
</evidence>
<gene>
    <name evidence="12" type="ORF">MMYC01_204465</name>
    <name evidence="11" type="ORF">MMYC01_209328</name>
</gene>
<dbReference type="PROSITE" id="PS00107">
    <property type="entry name" value="PROTEIN_KINASE_ATP"/>
    <property type="match status" value="1"/>
</dbReference>
<dbReference type="GO" id="GO:0000245">
    <property type="term" value="P:spliceosomal complex assembly"/>
    <property type="evidence" value="ECO:0007669"/>
    <property type="project" value="TreeGrafter"/>
</dbReference>
<evidence type="ECO:0000256" key="6">
    <source>
        <dbReference type="ARBA" id="ARBA00022840"/>
    </source>
</evidence>
<name>A0A175W7F6_9PEZI</name>
<dbReference type="OrthoDB" id="4557631at2759"/>
<evidence type="ECO:0000313" key="11">
    <source>
        <dbReference type="EMBL" id="KXX74462.1"/>
    </source>
</evidence>
<dbReference type="PANTHER" id="PTHR47634:SF9">
    <property type="entry name" value="PROTEIN KINASE DOMAIN-CONTAINING PROTEIN-RELATED"/>
    <property type="match status" value="1"/>
</dbReference>
<dbReference type="GO" id="GO:0004674">
    <property type="term" value="F:protein serine/threonine kinase activity"/>
    <property type="evidence" value="ECO:0007669"/>
    <property type="project" value="UniProtKB-KW"/>
</dbReference>
<organism evidence="12 13">
    <name type="scientific">Madurella mycetomatis</name>
    <dbReference type="NCBI Taxonomy" id="100816"/>
    <lineage>
        <taxon>Eukaryota</taxon>
        <taxon>Fungi</taxon>
        <taxon>Dikarya</taxon>
        <taxon>Ascomycota</taxon>
        <taxon>Pezizomycotina</taxon>
        <taxon>Sordariomycetes</taxon>
        <taxon>Sordariomycetidae</taxon>
        <taxon>Sordariales</taxon>
        <taxon>Sordariales incertae sedis</taxon>
        <taxon>Madurella</taxon>
    </lineage>
</organism>
<dbReference type="GO" id="GO:0005737">
    <property type="term" value="C:cytoplasm"/>
    <property type="evidence" value="ECO:0007669"/>
    <property type="project" value="TreeGrafter"/>
</dbReference>